<gene>
    <name evidence="1" type="ORF">SAMN06297251_12085</name>
</gene>
<dbReference type="OrthoDB" id="9798292at2"/>
<proteinExistence type="predicted"/>
<accession>A0A1W2E4J8</accession>
<dbReference type="RefSeq" id="WP_084411894.1">
    <property type="nucleotide sequence ID" value="NZ_FWXR01000020.1"/>
</dbReference>
<dbReference type="InterPro" id="IPR008320">
    <property type="entry name" value="UCP032025"/>
</dbReference>
<dbReference type="AlphaFoldDB" id="A0A1W2E4J8"/>
<sequence>MTLHLLKLCVGAETVEDLEAFVAARMASAQTPYTWHQTRMVPKRRDELIAGGSLYWVFKGQVAARQKLIDIEPFTDEAGISRCRLVLDPTIVRTRRQPRRAFQGWRYLRPEDAPDDVVSTTVEDGLPDDLREALEHAGIL</sequence>
<dbReference type="STRING" id="937218.SAMN06297251_12085"/>
<protein>
    <recommendedName>
        <fullName evidence="3">Lysophospholipase</fullName>
    </recommendedName>
</protein>
<name>A0A1W2E4J8_9HYPH</name>
<dbReference type="Proteomes" id="UP000192656">
    <property type="component" value="Unassembled WGS sequence"/>
</dbReference>
<organism evidence="1 2">
    <name type="scientific">Fulvimarina manganoxydans</name>
    <dbReference type="NCBI Taxonomy" id="937218"/>
    <lineage>
        <taxon>Bacteria</taxon>
        <taxon>Pseudomonadati</taxon>
        <taxon>Pseudomonadota</taxon>
        <taxon>Alphaproteobacteria</taxon>
        <taxon>Hyphomicrobiales</taxon>
        <taxon>Aurantimonadaceae</taxon>
        <taxon>Fulvimarina</taxon>
    </lineage>
</organism>
<dbReference type="Pfam" id="PF07370">
    <property type="entry name" value="DUF1489"/>
    <property type="match status" value="1"/>
</dbReference>
<dbReference type="PIRSF" id="PIRSF032025">
    <property type="entry name" value="UCP032025"/>
    <property type="match status" value="1"/>
</dbReference>
<evidence type="ECO:0000313" key="1">
    <source>
        <dbReference type="EMBL" id="SMD04236.1"/>
    </source>
</evidence>
<keyword evidence="2" id="KW-1185">Reference proteome</keyword>
<reference evidence="1 2" key="1">
    <citation type="submission" date="2017-04" db="EMBL/GenBank/DDBJ databases">
        <authorList>
            <person name="Afonso C.L."/>
            <person name="Miller P.J."/>
            <person name="Scott M.A."/>
            <person name="Spackman E."/>
            <person name="Goraichik I."/>
            <person name="Dimitrov K.M."/>
            <person name="Suarez D.L."/>
            <person name="Swayne D.E."/>
        </authorList>
    </citation>
    <scope>NUCLEOTIDE SEQUENCE [LARGE SCALE GENOMIC DNA]</scope>
    <source>
        <strain evidence="1 2">CGMCC 1.10972</strain>
    </source>
</reference>
<evidence type="ECO:0008006" key="3">
    <source>
        <dbReference type="Google" id="ProtNLM"/>
    </source>
</evidence>
<evidence type="ECO:0000313" key="2">
    <source>
        <dbReference type="Proteomes" id="UP000192656"/>
    </source>
</evidence>
<dbReference type="EMBL" id="FWXR01000020">
    <property type="protein sequence ID" value="SMD04236.1"/>
    <property type="molecule type" value="Genomic_DNA"/>
</dbReference>